<comment type="caution">
    <text evidence="3">The sequence shown here is derived from an EMBL/GenBank/DDBJ whole genome shotgun (WGS) entry which is preliminary data.</text>
</comment>
<evidence type="ECO:0000259" key="1">
    <source>
        <dbReference type="Pfam" id="PF01548"/>
    </source>
</evidence>
<evidence type="ECO:0000313" key="3">
    <source>
        <dbReference type="EMBL" id="MBS4214808.1"/>
    </source>
</evidence>
<proteinExistence type="predicted"/>
<name>A0A942U910_9BACI</name>
<dbReference type="RefSeq" id="WP_213119313.1">
    <property type="nucleotide sequence ID" value="NZ_JAGYPF010000004.1"/>
</dbReference>
<evidence type="ECO:0000259" key="2">
    <source>
        <dbReference type="Pfam" id="PF02371"/>
    </source>
</evidence>
<feature type="domain" description="Transposase IS110-like N-terminal" evidence="1">
    <location>
        <begin position="5"/>
        <end position="163"/>
    </location>
</feature>
<sequence length="411" mass="47128">MNPVIGLDVAKGESQVQAYLEKKKPYKSSFKVAHTLEGLEKLHQFLKEIESLTGVKPPIVLEATGHYHTPVVQYFEDRNYLLIIVNPLISYRAKSSSLRKVKTDIIDANHLCELYYKEDLEPYKKRGIQLLNLRNLTRQHESLTSIVVQIKLQFQTILDQVFPEFKGVFGDLYSVVSLQSLLEYPTSNDVLLAGEETLAAKINELCKSRSYKWAETKAKKLIAAAERNPFQETLYQSHILTLEMYIKMLLENQKHLSTFEEEIDALAKEIKEYKIIQSIPGIGEKIAATIISEIGEIDRFNHPKKLVAFAGIDPSIFESGRFKGTVNRITKRGSSRLRHALFMAVKCAIRDCRKKKTTDNIIPRNKRLREFYDKKREEGKPYKVAIIACANKLLQWIYALLKSSSTFQDIA</sequence>
<evidence type="ECO:0000313" key="4">
    <source>
        <dbReference type="Proteomes" id="UP000679749"/>
    </source>
</evidence>
<dbReference type="Proteomes" id="UP000679749">
    <property type="component" value="Unassembled WGS sequence"/>
</dbReference>
<dbReference type="NCBIfam" id="NF033542">
    <property type="entry name" value="transpos_IS110"/>
    <property type="match status" value="1"/>
</dbReference>
<dbReference type="GO" id="GO:0003677">
    <property type="term" value="F:DNA binding"/>
    <property type="evidence" value="ECO:0007669"/>
    <property type="project" value="InterPro"/>
</dbReference>
<dbReference type="PANTHER" id="PTHR33055">
    <property type="entry name" value="TRANSPOSASE FOR INSERTION SEQUENCE ELEMENT IS1111A"/>
    <property type="match status" value="1"/>
</dbReference>
<dbReference type="InterPro" id="IPR002525">
    <property type="entry name" value="Transp_IS110-like_N"/>
</dbReference>
<keyword evidence="4" id="KW-1185">Reference proteome</keyword>
<organism evidence="3 4">
    <name type="scientific">Neobacillus rhizophilus</name>
    <dbReference type="NCBI Taxonomy" id="2833579"/>
    <lineage>
        <taxon>Bacteria</taxon>
        <taxon>Bacillati</taxon>
        <taxon>Bacillota</taxon>
        <taxon>Bacilli</taxon>
        <taxon>Bacillales</taxon>
        <taxon>Bacillaceae</taxon>
        <taxon>Neobacillus</taxon>
    </lineage>
</organism>
<dbReference type="InterPro" id="IPR047650">
    <property type="entry name" value="Transpos_IS110"/>
</dbReference>
<dbReference type="AlphaFoldDB" id="A0A942U910"/>
<accession>A0A942U910</accession>
<dbReference type="GO" id="GO:0004803">
    <property type="term" value="F:transposase activity"/>
    <property type="evidence" value="ECO:0007669"/>
    <property type="project" value="InterPro"/>
</dbReference>
<gene>
    <name evidence="3" type="ORF">KHA99_20380</name>
</gene>
<dbReference type="GO" id="GO:0006313">
    <property type="term" value="P:DNA transposition"/>
    <property type="evidence" value="ECO:0007669"/>
    <property type="project" value="InterPro"/>
</dbReference>
<dbReference type="EMBL" id="JAGYPF010000004">
    <property type="protein sequence ID" value="MBS4214808.1"/>
    <property type="molecule type" value="Genomic_DNA"/>
</dbReference>
<dbReference type="InterPro" id="IPR003346">
    <property type="entry name" value="Transposase_20"/>
</dbReference>
<dbReference type="PANTHER" id="PTHR33055:SF13">
    <property type="entry name" value="TRANSPOSASE"/>
    <property type="match status" value="1"/>
</dbReference>
<protein>
    <submittedName>
        <fullName evidence="3">IS110 family transposase</fullName>
    </submittedName>
</protein>
<dbReference type="Pfam" id="PF01548">
    <property type="entry name" value="DEDD_Tnp_IS110"/>
    <property type="match status" value="1"/>
</dbReference>
<feature type="domain" description="Transposase IS116/IS110/IS902 C-terminal" evidence="2">
    <location>
        <begin position="274"/>
        <end position="351"/>
    </location>
</feature>
<reference evidence="3" key="1">
    <citation type="submission" date="2021-05" db="EMBL/GenBank/DDBJ databases">
        <title>Novel Bacillus species.</title>
        <authorList>
            <person name="Liu G."/>
        </authorList>
    </citation>
    <scope>NUCLEOTIDE SEQUENCE</scope>
    <source>
        <strain evidence="3">FJAT-49825</strain>
    </source>
</reference>
<dbReference type="Pfam" id="PF02371">
    <property type="entry name" value="Transposase_20"/>
    <property type="match status" value="1"/>
</dbReference>